<accession>A0A345UPT0</accession>
<dbReference type="GO" id="GO:0030246">
    <property type="term" value="F:carbohydrate binding"/>
    <property type="evidence" value="ECO:0007669"/>
    <property type="project" value="InterPro"/>
</dbReference>
<evidence type="ECO:0000313" key="2">
    <source>
        <dbReference type="Proteomes" id="UP000254808"/>
    </source>
</evidence>
<dbReference type="AlphaFoldDB" id="A0A345UPT0"/>
<dbReference type="InterPro" id="IPR008965">
    <property type="entry name" value="CBM2/CBM3_carb-bd_dom_sf"/>
</dbReference>
<reference evidence="1 2" key="1">
    <citation type="submission" date="2018-03" db="EMBL/GenBank/DDBJ databases">
        <title>Phenotypic and genomic properties of Cyclonatronum proteinivorum gen. nov., sp. nov., a haloalkaliphilic bacteroidete from soda lakes possessing Na+-translocating rhodopsin.</title>
        <authorList>
            <person name="Toshchakov S.V."/>
            <person name="Korzhenkov A."/>
            <person name="Samarov N.I."/>
            <person name="Kublanov I.V."/>
            <person name="Muntyan M.S."/>
            <person name="Sorokin D.Y."/>
        </authorList>
    </citation>
    <scope>NUCLEOTIDE SEQUENCE [LARGE SCALE GENOMIC DNA]</scope>
    <source>
        <strain evidence="1 2">Omega</strain>
    </source>
</reference>
<dbReference type="InterPro" id="IPR026444">
    <property type="entry name" value="Secre_tail"/>
</dbReference>
<evidence type="ECO:0000313" key="1">
    <source>
        <dbReference type="EMBL" id="AXJ02482.1"/>
    </source>
</evidence>
<protein>
    <submittedName>
        <fullName evidence="1">Por secretion system C-terminal sorting domain-containing protein</fullName>
    </submittedName>
</protein>
<dbReference type="Gene3D" id="1.10.1330.10">
    <property type="entry name" value="Dockerin domain"/>
    <property type="match status" value="1"/>
</dbReference>
<dbReference type="Proteomes" id="UP000254808">
    <property type="component" value="Chromosome"/>
</dbReference>
<dbReference type="EMBL" id="CP027806">
    <property type="protein sequence ID" value="AXJ02482.1"/>
    <property type="molecule type" value="Genomic_DNA"/>
</dbReference>
<dbReference type="OrthoDB" id="2079373at2"/>
<name>A0A345UPT0_9BACT</name>
<gene>
    <name evidence="1" type="ORF">CYPRO_3249</name>
</gene>
<keyword evidence="2" id="KW-1185">Reference proteome</keyword>
<dbReference type="NCBIfam" id="TIGR04183">
    <property type="entry name" value="Por_Secre_tail"/>
    <property type="match status" value="1"/>
</dbReference>
<organism evidence="1 2">
    <name type="scientific">Cyclonatronum proteinivorum</name>
    <dbReference type="NCBI Taxonomy" id="1457365"/>
    <lineage>
        <taxon>Bacteria</taxon>
        <taxon>Pseudomonadati</taxon>
        <taxon>Balneolota</taxon>
        <taxon>Balneolia</taxon>
        <taxon>Balneolales</taxon>
        <taxon>Cyclonatronaceae</taxon>
        <taxon>Cyclonatronum</taxon>
    </lineage>
</organism>
<proteinExistence type="predicted"/>
<sequence length="837" mass="91155">MFAHHSKFFGRIFRGQSLWIGLVFWGCCTFILSTAGSVAWGQGLHATSHQASGFWQTIIAQAGLKDDAHPANKPLEYRPRCFTATLTAAHRGEHPHVKQIPNPLREQLNFAGENSYQSPGGGFIIWYDLSGEHAVPPQDESGTGIPDWIEHIALAADSAQTYFSSLGFHDPVSAQPYNIYLRNLGFYGFTSIQESEPFSVIDTTFDWISGNDADDPQAGAARVTVAHELYHAIQFRYNNWSGPTGATAWLEMDALSAEHQVFPEVREYLHFIGDDSIFRLPGQGTPVAYAHATWILYFLEAVSPDFMRHVWERIALQPDSTMEAAIAAELESRGLDYTTEITRLHLWHLASGSWSQPGFGFADAARYPTSFKRSQRSTLPDAPYPLWNIAPNAASYYALVPQHSPEGTALAAFFADRPQSGWGLIAYFGDGGVETYLPERAHGLQPVLANPGWDWGAIERLGMVVINSDPAQTAIHQLLLGSEDSIEQIRYGDVTGTGFISESDALRVLEEVSGASETRLGFAQAYAAEVNGSGILSAFDAGRIYRRSSGFSMPFPADLNETGFGPDLPRFFPGKDPAGASLTQHSGGAFLSMDGITPSSGSVDDITISLTGEPLYRGQEAQVDIVVSGLPEPALSAELTFFYPANLLQFTGIIAGNSGFGELLQAWHQPEPGMVQLAWASNQFTGDGLIGSLVFQIEEAGIAEIFPAQAIINEIEGTYELLPFSFEADPNDPVSLPPATTEQPASFALLPPWPNPFNPGTNIRFDLPETTEVSLRVYDSLGRQTATLLQNSPMSPGTHTLSWDAGQFASGIYIVVLTYQTPAGQTGRLSRTITLLK</sequence>
<dbReference type="Gene3D" id="2.60.40.680">
    <property type="match status" value="1"/>
</dbReference>
<dbReference type="Gene3D" id="2.60.40.4070">
    <property type="match status" value="1"/>
</dbReference>
<dbReference type="SUPFAM" id="SSF49384">
    <property type="entry name" value="Carbohydrate-binding domain"/>
    <property type="match status" value="1"/>
</dbReference>
<dbReference type="InterPro" id="IPR036439">
    <property type="entry name" value="Dockerin_dom_sf"/>
</dbReference>
<dbReference type="GO" id="GO:0000272">
    <property type="term" value="P:polysaccharide catabolic process"/>
    <property type="evidence" value="ECO:0007669"/>
    <property type="project" value="InterPro"/>
</dbReference>
<dbReference type="KEGG" id="cprv:CYPRO_3249"/>